<keyword evidence="1" id="KW-1003">Cell membrane</keyword>
<keyword evidence="5" id="KW-0449">Lipoprotein</keyword>
<evidence type="ECO:0000256" key="2">
    <source>
        <dbReference type="ARBA" id="ARBA00022729"/>
    </source>
</evidence>
<dbReference type="AlphaFoldDB" id="A0A5C4U3U9"/>
<keyword evidence="3" id="KW-0472">Membrane</keyword>
<dbReference type="Pfam" id="PF14041">
    <property type="entry name" value="Lipoprotein_21"/>
    <property type="match status" value="1"/>
</dbReference>
<evidence type="ECO:0000256" key="6">
    <source>
        <dbReference type="SAM" id="MobiDB-lite"/>
    </source>
</evidence>
<evidence type="ECO:0000256" key="3">
    <source>
        <dbReference type="ARBA" id="ARBA00023136"/>
    </source>
</evidence>
<evidence type="ECO:0008006" key="9">
    <source>
        <dbReference type="Google" id="ProtNLM"/>
    </source>
</evidence>
<reference evidence="7 8" key="1">
    <citation type="submission" date="2019-06" db="EMBL/GenBank/DDBJ databases">
        <authorList>
            <person name="Li J."/>
        </authorList>
    </citation>
    <scope>NUCLEOTIDE SEQUENCE [LARGE SCALE GENOMIC DNA]</scope>
    <source>
        <strain evidence="7 8">LMG 28165</strain>
    </source>
</reference>
<feature type="region of interest" description="Disordered" evidence="6">
    <location>
        <begin position="60"/>
        <end position="102"/>
    </location>
</feature>
<evidence type="ECO:0000313" key="8">
    <source>
        <dbReference type="Proteomes" id="UP000312032"/>
    </source>
</evidence>
<gene>
    <name evidence="7" type="ORF">FHE74_05395</name>
</gene>
<dbReference type="InterPro" id="IPR025971">
    <property type="entry name" value="LppP/LprE"/>
</dbReference>
<proteinExistence type="predicted"/>
<evidence type="ECO:0000256" key="4">
    <source>
        <dbReference type="ARBA" id="ARBA00023139"/>
    </source>
</evidence>
<evidence type="ECO:0000256" key="5">
    <source>
        <dbReference type="ARBA" id="ARBA00023288"/>
    </source>
</evidence>
<evidence type="ECO:0000313" key="7">
    <source>
        <dbReference type="EMBL" id="TNL97771.1"/>
    </source>
</evidence>
<dbReference type="EMBL" id="VDHJ01000006">
    <property type="protein sequence ID" value="TNL97771.1"/>
    <property type="molecule type" value="Genomic_DNA"/>
</dbReference>
<keyword evidence="4" id="KW-0564">Palmitate</keyword>
<feature type="compositionally biased region" description="Polar residues" evidence="6">
    <location>
        <begin position="68"/>
        <end position="94"/>
    </location>
</feature>
<name>A0A5C4U3U9_9CORY</name>
<accession>A0A5C4U3U9</accession>
<keyword evidence="2" id="KW-0732">Signal</keyword>
<protein>
    <recommendedName>
        <fullName evidence="9">LppP/LprE family lipoprotein</fullName>
    </recommendedName>
</protein>
<organism evidence="7 8">
    <name type="scientific">Corynebacterium tapiri</name>
    <dbReference type="NCBI Taxonomy" id="1448266"/>
    <lineage>
        <taxon>Bacteria</taxon>
        <taxon>Bacillati</taxon>
        <taxon>Actinomycetota</taxon>
        <taxon>Actinomycetes</taxon>
        <taxon>Mycobacteriales</taxon>
        <taxon>Corynebacteriaceae</taxon>
        <taxon>Corynebacterium</taxon>
    </lineage>
</organism>
<dbReference type="Proteomes" id="UP000312032">
    <property type="component" value="Unassembled WGS sequence"/>
</dbReference>
<dbReference type="OrthoDB" id="4414459at2"/>
<keyword evidence="8" id="KW-1185">Reference proteome</keyword>
<comment type="caution">
    <text evidence="7">The sequence shown here is derived from an EMBL/GenBank/DDBJ whole genome shotgun (WGS) entry which is preliminary data.</text>
</comment>
<sequence>MGPTAHLCFWPLQLSCSGTCIPERMCVMKARNCGLVGVTVLACLATAGCTTSSRPAVELTPVPEESAVESTTSGAKPVSTPASASEPLPSSQRAQGPGECATSASNPLLEVPALPIYQAEGIDFTFSVVDEHFLPCADLSWSVIAGGSGSGNSQRQGVVFFHQGRPINSPPPLMQERVLDVQQIDETSVKVSYEILDGPRAAGNTVPGSVIFALDPDDSLKIVENSLPAVANEAGIQLDVSGLS</sequence>
<evidence type="ECO:0000256" key="1">
    <source>
        <dbReference type="ARBA" id="ARBA00022475"/>
    </source>
</evidence>